<evidence type="ECO:0000313" key="1">
    <source>
        <dbReference type="EMBL" id="AWB34956.1"/>
    </source>
</evidence>
<keyword evidence="2" id="KW-1185">Reference proteome</keyword>
<organism evidence="1 2">
    <name type="scientific">Orrella marina</name>
    <dbReference type="NCBI Taxonomy" id="2163011"/>
    <lineage>
        <taxon>Bacteria</taxon>
        <taxon>Pseudomonadati</taxon>
        <taxon>Pseudomonadota</taxon>
        <taxon>Betaproteobacteria</taxon>
        <taxon>Burkholderiales</taxon>
        <taxon>Alcaligenaceae</taxon>
        <taxon>Orrella</taxon>
    </lineage>
</organism>
<dbReference type="EMBL" id="CP028901">
    <property type="protein sequence ID" value="AWB34956.1"/>
    <property type="molecule type" value="Genomic_DNA"/>
</dbReference>
<accession>A0A2R4XMB6</accession>
<sequence>MSAVIRTVALLRPPGTVAAGQVKKTTLHNRTHFISSRVKCVFLTQELQVDVSDQEISRKLA</sequence>
<name>A0A2R4XMB6_9BURK</name>
<dbReference type="Proteomes" id="UP000244571">
    <property type="component" value="Chromosome"/>
</dbReference>
<protein>
    <submittedName>
        <fullName evidence="1">Uncharacterized protein</fullName>
    </submittedName>
</protein>
<proteinExistence type="predicted"/>
<evidence type="ECO:0000313" key="2">
    <source>
        <dbReference type="Proteomes" id="UP000244571"/>
    </source>
</evidence>
<reference evidence="1 2" key="1">
    <citation type="submission" date="2018-04" db="EMBL/GenBank/DDBJ databases">
        <title>Bordetella sp. HZ20 isolated from seawater.</title>
        <authorList>
            <person name="Sun C."/>
        </authorList>
    </citation>
    <scope>NUCLEOTIDE SEQUENCE [LARGE SCALE GENOMIC DNA]</scope>
    <source>
        <strain evidence="1 2">HZ20</strain>
    </source>
</reference>
<gene>
    <name evidence="1" type="ORF">DBV39_15860</name>
</gene>
<dbReference type="AlphaFoldDB" id="A0A2R4XMB6"/>
<dbReference type="KEGG" id="boz:DBV39_15860"/>